<comment type="caution">
    <text evidence="1">The sequence shown here is derived from an EMBL/GenBank/DDBJ whole genome shotgun (WGS) entry which is preliminary data.</text>
</comment>
<evidence type="ECO:0000313" key="2">
    <source>
        <dbReference type="Proteomes" id="UP001062846"/>
    </source>
</evidence>
<dbReference type="Proteomes" id="UP001062846">
    <property type="component" value="Chromosome 7"/>
</dbReference>
<proteinExistence type="predicted"/>
<sequence>MGTWRGGTIVRILGNSAQRNRGWVCSIVIHGDELMQMCANGNPERRNHCEDTREPGAAEPRLGVLKSNFQNVDLVNKRWKMETHFTRCRIGETRKT</sequence>
<organism evidence="1 2">
    <name type="scientific">Rhododendron molle</name>
    <name type="common">Chinese azalea</name>
    <name type="synonym">Azalea mollis</name>
    <dbReference type="NCBI Taxonomy" id="49168"/>
    <lineage>
        <taxon>Eukaryota</taxon>
        <taxon>Viridiplantae</taxon>
        <taxon>Streptophyta</taxon>
        <taxon>Embryophyta</taxon>
        <taxon>Tracheophyta</taxon>
        <taxon>Spermatophyta</taxon>
        <taxon>Magnoliopsida</taxon>
        <taxon>eudicotyledons</taxon>
        <taxon>Gunneridae</taxon>
        <taxon>Pentapetalae</taxon>
        <taxon>asterids</taxon>
        <taxon>Ericales</taxon>
        <taxon>Ericaceae</taxon>
        <taxon>Ericoideae</taxon>
        <taxon>Rhodoreae</taxon>
        <taxon>Rhododendron</taxon>
    </lineage>
</organism>
<evidence type="ECO:0000313" key="1">
    <source>
        <dbReference type="EMBL" id="KAI8547860.1"/>
    </source>
</evidence>
<reference evidence="1" key="1">
    <citation type="submission" date="2022-02" db="EMBL/GenBank/DDBJ databases">
        <title>Plant Genome Project.</title>
        <authorList>
            <person name="Zhang R.-G."/>
        </authorList>
    </citation>
    <scope>NUCLEOTIDE SEQUENCE</scope>
    <source>
        <strain evidence="1">AT1</strain>
    </source>
</reference>
<dbReference type="EMBL" id="CM046394">
    <property type="protein sequence ID" value="KAI8547860.1"/>
    <property type="molecule type" value="Genomic_DNA"/>
</dbReference>
<gene>
    <name evidence="1" type="ORF">RHMOL_Rhmol07G0228100</name>
</gene>
<name>A0ACC0N3W1_RHOML</name>
<keyword evidence="2" id="KW-1185">Reference proteome</keyword>
<protein>
    <submittedName>
        <fullName evidence="1">Uncharacterized protein</fullName>
    </submittedName>
</protein>
<accession>A0ACC0N3W1</accession>